<sequence>MEKVVNNQMVSQSAVTMMLIQMLICLALPIGLAVWVIKRRSHPQKGATKIFFIGMGIFFLFAGVLEGPFRGIARQFQHTPWAYALYGALLAGVFEEVGRFLGFKFIQKRIPAKINDPETPFLYGLGHGGLEMILIGSVTVLSNYAFAFIINSGEIEKVINQTPASSRSAITAVVKQLTGMSAWTVSLSLLERIMALAVQIALSVVVWLLIVKRKQWFWLLVPIGLHAFIDFPAALAQVGALSLTVEEFILVGQSVLIVVLVYWLWQRTMRNRQVSD</sequence>
<dbReference type="Pfam" id="PF10086">
    <property type="entry name" value="YhfC"/>
    <property type="match status" value="1"/>
</dbReference>
<dbReference type="KEGG" id="lrh:LGG_02333"/>
<organism evidence="1 2">
    <name type="scientific">Lacticaseibacillus rhamnosus (strain ATCC 53103 / LMG 18243 / GG)</name>
    <name type="common">Lactobacillus rhamnosus</name>
    <dbReference type="NCBI Taxonomy" id="568703"/>
    <lineage>
        <taxon>Bacteria</taxon>
        <taxon>Bacillati</taxon>
        <taxon>Bacillota</taxon>
        <taxon>Bacilli</taxon>
        <taxon>Lactobacillales</taxon>
        <taxon>Lactobacillaceae</taxon>
        <taxon>Lacticaseibacillus</taxon>
    </lineage>
</organism>
<dbReference type="Proteomes" id="UP000002067">
    <property type="component" value="Chromosome"/>
</dbReference>
<dbReference type="KEGG" id="lrg:LRHM_2244"/>
<dbReference type="RefSeq" id="WP_014570039.1">
    <property type="nucleotide sequence ID" value="NC_013198.1"/>
</dbReference>
<protein>
    <submittedName>
        <fullName evidence="1">Uncharacterized protein</fullName>
    </submittedName>
</protein>
<dbReference type="EMBL" id="AP011548">
    <property type="protein sequence ID" value="BAI42771.1"/>
    <property type="molecule type" value="Genomic_DNA"/>
</dbReference>
<dbReference type="InterPro" id="IPR011397">
    <property type="entry name" value="YhfC"/>
</dbReference>
<evidence type="ECO:0000313" key="1">
    <source>
        <dbReference type="EMBL" id="BAI42771.1"/>
    </source>
</evidence>
<dbReference type="AlphaFoldDB" id="A0A7S7JH72"/>
<dbReference type="PIRSF" id="PIRSF033101">
    <property type="entry name" value="UCP033101"/>
    <property type="match status" value="1"/>
</dbReference>
<evidence type="ECO:0000313" key="2">
    <source>
        <dbReference type="Proteomes" id="UP000002067"/>
    </source>
</evidence>
<reference evidence="1 2" key="1">
    <citation type="journal article" date="2009" name="J. Bacteriol.">
        <title>Complete genome sequence of the probiotic Lactobacillus rhamnosus ATCC 53103.</title>
        <authorList>
            <person name="Morita H."/>
            <person name="Toh H."/>
            <person name="Oshima K."/>
            <person name="Murakami M."/>
            <person name="Taylor T.D."/>
            <person name="Igimi S."/>
            <person name="Hattori M."/>
        </authorList>
    </citation>
    <scope>NUCLEOTIDE SEQUENCE [LARGE SCALE GENOMIC DNA]</scope>
    <source>
        <strain evidence="2">ATCC 53103 / LMG 18243 / GG [Tokyo]</strain>
    </source>
</reference>
<proteinExistence type="predicted"/>
<name>A0A7S7JH72_LACRG</name>
<accession>A0A7S7JH72</accession>
<gene>
    <name evidence="1" type="ordered locus">LRHM_2244</name>
</gene>